<dbReference type="EMBL" id="AK366665">
    <property type="protein sequence ID" value="BAJ97868.1"/>
    <property type="molecule type" value="mRNA"/>
</dbReference>
<reference evidence="1" key="1">
    <citation type="journal article" date="2011" name="Plant Physiol.">
        <title>Comprehensive sequence analysis of 24,783 barley full-length cDNAs derived from 12 clone libraries.</title>
        <authorList>
            <person name="Matsumoto T."/>
            <person name="Tanaka T."/>
            <person name="Sakai H."/>
            <person name="Amano N."/>
            <person name="Kanamori H."/>
            <person name="Kurita K."/>
            <person name="Kikuta A."/>
            <person name="Kamiya K."/>
            <person name="Yamamoto M."/>
            <person name="Ikawa H."/>
            <person name="Fujii N."/>
            <person name="Hori K."/>
            <person name="Itoh T."/>
            <person name="Sato K."/>
        </authorList>
    </citation>
    <scope>NUCLEOTIDE SEQUENCE</scope>
    <source>
        <tissue evidence="1">Shoot and root</tissue>
    </source>
</reference>
<sequence>MQQSLKGKKIKDYELGETLATHNDMHLLAAHMNNNKEVTVLMVERKSLQQDTFVAYNNIIMENQNQVHPAYIDAVQSANNIYIVVEKIERLPAGRTYQQLLPSIVDLYRRMGDYKI</sequence>
<name>F2DRZ7_HORVV</name>
<organism evidence="1">
    <name type="scientific">Hordeum vulgare subsp. vulgare</name>
    <name type="common">Domesticated barley</name>
    <dbReference type="NCBI Taxonomy" id="112509"/>
    <lineage>
        <taxon>Eukaryota</taxon>
        <taxon>Viridiplantae</taxon>
        <taxon>Streptophyta</taxon>
        <taxon>Embryophyta</taxon>
        <taxon>Tracheophyta</taxon>
        <taxon>Spermatophyta</taxon>
        <taxon>Magnoliopsida</taxon>
        <taxon>Liliopsida</taxon>
        <taxon>Poales</taxon>
        <taxon>Poaceae</taxon>
        <taxon>BOP clade</taxon>
        <taxon>Pooideae</taxon>
        <taxon>Triticodae</taxon>
        <taxon>Triticeae</taxon>
        <taxon>Hordeinae</taxon>
        <taxon>Hordeum</taxon>
    </lineage>
</organism>
<evidence type="ECO:0000313" key="1">
    <source>
        <dbReference type="EMBL" id="BAJ97868.1"/>
    </source>
</evidence>
<protein>
    <submittedName>
        <fullName evidence="1">Predicted protein</fullName>
    </submittedName>
</protein>
<dbReference type="AlphaFoldDB" id="F2DRZ7"/>
<accession>F2DRZ7</accession>
<proteinExistence type="evidence at transcript level"/>